<dbReference type="RefSeq" id="WP_092982465.1">
    <property type="nucleotide sequence ID" value="NZ_FOYQ01000002.1"/>
</dbReference>
<dbReference type="Pfam" id="PF05036">
    <property type="entry name" value="SPOR"/>
    <property type="match status" value="1"/>
</dbReference>
<feature type="signal peptide" evidence="2">
    <location>
        <begin position="1"/>
        <end position="23"/>
    </location>
</feature>
<keyword evidence="2" id="KW-0732">Signal</keyword>
<dbReference type="STRING" id="400055.SAMN04490243_2009"/>
<feature type="coiled-coil region" evidence="1">
    <location>
        <begin position="329"/>
        <end position="356"/>
    </location>
</feature>
<dbReference type="InterPro" id="IPR019861">
    <property type="entry name" value="PorP/SprF_Bacteroidetes"/>
</dbReference>
<gene>
    <name evidence="4" type="ORF">SAMN04490243_2009</name>
</gene>
<dbReference type="OrthoDB" id="1393025at2"/>
<feature type="chain" id="PRO_5011465131" evidence="2">
    <location>
        <begin position="24"/>
        <end position="638"/>
    </location>
</feature>
<evidence type="ECO:0000313" key="5">
    <source>
        <dbReference type="Proteomes" id="UP000199534"/>
    </source>
</evidence>
<keyword evidence="5" id="KW-1185">Reference proteome</keyword>
<dbReference type="EMBL" id="FOYQ01000002">
    <property type="protein sequence ID" value="SFR48010.1"/>
    <property type="molecule type" value="Genomic_DNA"/>
</dbReference>
<evidence type="ECO:0000259" key="3">
    <source>
        <dbReference type="PROSITE" id="PS51724"/>
    </source>
</evidence>
<protein>
    <submittedName>
        <fullName evidence="4">Type IX secretion system membrane protein, PorP/SprF family</fullName>
    </submittedName>
</protein>
<keyword evidence="1" id="KW-0175">Coiled coil</keyword>
<dbReference type="AlphaFoldDB" id="A0A1I6H0R9"/>
<dbReference type="PROSITE" id="PS51724">
    <property type="entry name" value="SPOR"/>
    <property type="match status" value="1"/>
</dbReference>
<reference evidence="4 5" key="1">
    <citation type="submission" date="2016-10" db="EMBL/GenBank/DDBJ databases">
        <authorList>
            <person name="de Groot N.N."/>
        </authorList>
    </citation>
    <scope>NUCLEOTIDE SEQUENCE [LARGE SCALE GENOMIC DNA]</scope>
    <source>
        <strain evidence="4 5">DSM 21019</strain>
    </source>
</reference>
<dbReference type="Proteomes" id="UP000199534">
    <property type="component" value="Unassembled WGS sequence"/>
</dbReference>
<dbReference type="SUPFAM" id="SSF110997">
    <property type="entry name" value="Sporulation related repeat"/>
    <property type="match status" value="1"/>
</dbReference>
<evidence type="ECO:0000313" key="4">
    <source>
        <dbReference type="EMBL" id="SFR48010.1"/>
    </source>
</evidence>
<feature type="domain" description="SPOR" evidence="3">
    <location>
        <begin position="547"/>
        <end position="624"/>
    </location>
</feature>
<accession>A0A1I6H0R9</accession>
<dbReference type="NCBIfam" id="TIGR03519">
    <property type="entry name" value="T9SS_PorP_fam"/>
    <property type="match status" value="1"/>
</dbReference>
<dbReference type="InterPro" id="IPR007730">
    <property type="entry name" value="SPOR-like_dom"/>
</dbReference>
<sequence length="638" mass="71261">MKASKFINGTLSGLLLAVTLLLAPEVTGQQTETEREFSVKSPFHNQLFFNRFLINPTFSLVRENKSYLNILHRNQYASFEDNIQNYYLGFSNRLNERTALGIGIYGQWEGVVQEFGFNANYARAIKLGDNSKLTFGTNITYVSQGLDQSRIITPETDPTLQDAGKESKIAVQPGIALTLGRFDLAFYGKELIKYNQTSNELITGFETANLQTALQYTQPLNATSGLFEDGRIMPMVQVGQGPEDRIAYIASLLVDLPHYGWLQSTYDATYGLSMGLGFNLSQTMSLGYLMEKDVTNTGSNLGWNHEISLAYTFRDEEESLKDYANLSQDKRIDDIIRNYEEQISQLRAEVEADRLASTQGTVAKNSGSNPEGLADLDATAKASTTTNTNPALTDELREGWQAAHNNKEDSRVARSGKRKAKTKLADADVAALKEDALNSYSLAFENRLILDELILRQDSIEAARTAQFEKRFETLVRTIRNEKCNGQTACPESKTQTPEERLPAGGARTAIAAVPTQKAPVNTQKTPNLKRDFKEVPIRSKNRSDIVGVSSGYYIIANVYSNKTYLNAFVKSLKEKGLNPKQFYNTENGLYYVYLADFNTKEDADLAHNSNLSGKYAEEKWIMEVYNPVATAKVDFLD</sequence>
<evidence type="ECO:0000256" key="2">
    <source>
        <dbReference type="SAM" id="SignalP"/>
    </source>
</evidence>
<evidence type="ECO:0000256" key="1">
    <source>
        <dbReference type="SAM" id="Coils"/>
    </source>
</evidence>
<organism evidence="4 5">
    <name type="scientific">Robiginitalea myxolifaciens</name>
    <dbReference type="NCBI Taxonomy" id="400055"/>
    <lineage>
        <taxon>Bacteria</taxon>
        <taxon>Pseudomonadati</taxon>
        <taxon>Bacteroidota</taxon>
        <taxon>Flavobacteriia</taxon>
        <taxon>Flavobacteriales</taxon>
        <taxon>Flavobacteriaceae</taxon>
        <taxon>Robiginitalea</taxon>
    </lineage>
</organism>
<proteinExistence type="predicted"/>
<name>A0A1I6H0R9_9FLAO</name>
<dbReference type="InterPro" id="IPR036680">
    <property type="entry name" value="SPOR-like_sf"/>
</dbReference>
<dbReference type="GO" id="GO:0042834">
    <property type="term" value="F:peptidoglycan binding"/>
    <property type="evidence" value="ECO:0007669"/>
    <property type="project" value="InterPro"/>
</dbReference>
<dbReference type="Pfam" id="PF11751">
    <property type="entry name" value="PorP_SprF"/>
    <property type="match status" value="1"/>
</dbReference>